<evidence type="ECO:0000313" key="2">
    <source>
        <dbReference type="Proteomes" id="UP001207468"/>
    </source>
</evidence>
<sequence>MSLASSISASIAKEKRSGEIILTAHGVRLAILLALLELAWFSGTQSQPLTTSQPKYNRQYTSTSTPISISVATPQSRANGKCRCCRFAG</sequence>
<reference evidence="1" key="1">
    <citation type="submission" date="2021-03" db="EMBL/GenBank/DDBJ databases">
        <title>Evolutionary priming and transition to the ectomycorrhizal habit in an iconic lineage of mushroom-forming fungi: is preadaptation a requirement?</title>
        <authorList>
            <consortium name="DOE Joint Genome Institute"/>
            <person name="Looney B.P."/>
            <person name="Miyauchi S."/>
            <person name="Morin E."/>
            <person name="Drula E."/>
            <person name="Courty P.E."/>
            <person name="Chicoki N."/>
            <person name="Fauchery L."/>
            <person name="Kohler A."/>
            <person name="Kuo A."/>
            <person name="LaButti K."/>
            <person name="Pangilinan J."/>
            <person name="Lipzen A."/>
            <person name="Riley R."/>
            <person name="Andreopoulos W."/>
            <person name="He G."/>
            <person name="Johnson J."/>
            <person name="Barry K.W."/>
            <person name="Grigoriev I.V."/>
            <person name="Nagy L."/>
            <person name="Hibbett D."/>
            <person name="Henrissat B."/>
            <person name="Matheny P.B."/>
            <person name="Labbe J."/>
            <person name="Martin A.F."/>
        </authorList>
    </citation>
    <scope>NUCLEOTIDE SEQUENCE</scope>
    <source>
        <strain evidence="1">BPL698</strain>
    </source>
</reference>
<evidence type="ECO:0000313" key="1">
    <source>
        <dbReference type="EMBL" id="KAI9451641.1"/>
    </source>
</evidence>
<organism evidence="1 2">
    <name type="scientific">Russula earlei</name>
    <dbReference type="NCBI Taxonomy" id="71964"/>
    <lineage>
        <taxon>Eukaryota</taxon>
        <taxon>Fungi</taxon>
        <taxon>Dikarya</taxon>
        <taxon>Basidiomycota</taxon>
        <taxon>Agaricomycotina</taxon>
        <taxon>Agaricomycetes</taxon>
        <taxon>Russulales</taxon>
        <taxon>Russulaceae</taxon>
        <taxon>Russula</taxon>
    </lineage>
</organism>
<keyword evidence="2" id="KW-1185">Reference proteome</keyword>
<dbReference type="EMBL" id="JAGFNK010000366">
    <property type="protein sequence ID" value="KAI9451641.1"/>
    <property type="molecule type" value="Genomic_DNA"/>
</dbReference>
<protein>
    <submittedName>
        <fullName evidence="1">Uncharacterized protein</fullName>
    </submittedName>
</protein>
<proteinExistence type="predicted"/>
<comment type="caution">
    <text evidence="1">The sequence shown here is derived from an EMBL/GenBank/DDBJ whole genome shotgun (WGS) entry which is preliminary data.</text>
</comment>
<accession>A0ACC0TWA9</accession>
<dbReference type="Proteomes" id="UP001207468">
    <property type="component" value="Unassembled WGS sequence"/>
</dbReference>
<gene>
    <name evidence="1" type="ORF">F5148DRAFT_1238775</name>
</gene>
<name>A0ACC0TWA9_9AGAM</name>